<evidence type="ECO:0000256" key="1">
    <source>
        <dbReference type="SAM" id="Coils"/>
    </source>
</evidence>
<feature type="region of interest" description="Disordered" evidence="2">
    <location>
        <begin position="1667"/>
        <end position="1695"/>
    </location>
</feature>
<feature type="coiled-coil region" evidence="1">
    <location>
        <begin position="492"/>
        <end position="519"/>
    </location>
</feature>
<feature type="coiled-coil region" evidence="1">
    <location>
        <begin position="1092"/>
        <end position="1237"/>
    </location>
</feature>
<reference evidence="3 4" key="1">
    <citation type="submission" date="2024-03" db="EMBL/GenBank/DDBJ databases">
        <title>Adaptation during the transition from Ophiocordyceps entomopathogen to insect associate is accompanied by gene loss and intensified selection.</title>
        <authorList>
            <person name="Ward C.M."/>
            <person name="Onetto C.A."/>
            <person name="Borneman A.R."/>
        </authorList>
    </citation>
    <scope>NUCLEOTIDE SEQUENCE [LARGE SCALE GENOMIC DNA]</scope>
    <source>
        <strain evidence="3">AWRI1</strain>
        <tissue evidence="3">Single Adult Female</tissue>
    </source>
</reference>
<dbReference type="Gene3D" id="1.20.58.60">
    <property type="match status" value="1"/>
</dbReference>
<dbReference type="EMBL" id="JBBCAQ010000036">
    <property type="protein sequence ID" value="KAK7575855.1"/>
    <property type="molecule type" value="Genomic_DNA"/>
</dbReference>
<name>A0AAN9T7A2_9HEMI</name>
<feature type="coiled-coil region" evidence="1">
    <location>
        <begin position="235"/>
        <end position="262"/>
    </location>
</feature>
<protein>
    <submittedName>
        <fullName evidence="3">Uncharacterized protein</fullName>
    </submittedName>
</protein>
<sequence>MFQTEFSGSDYKFVISWDSDASHISSTDESIDNNKNLFSKLNELYENISQFTTEFVDCVKRVPTIDDERVHKIDPNVSFKIENFKNPEAYSDEVFLLRKEVEKLKSQKDQIENDYKNCMLRHTEEVSKLREDEETKLRKLENKYKLEMSDLRIYFENSYTDYLKQLTELISSQYTRSKVSDVSSTSENEAGNENYEITDLRCCDAEFDQHFTIRDHACRLEVSDESKIKIKENINKDLKNIIKTYNSEINKFKKDLEARKNEEVEDMKRSMEVKYGSIIDTLQSEVNQLLYNKALEDKVKELHSMLKKESITEFHNLQNNIDHAFLEKTENERDALEQELKFRFQDQLIELSNEWRNKFEELLSDIIVDSAVKNVTYEINHKPMLHSPKKLETEKVKNKTSEKEYKDKLDLMKNEYEDRIQMMVINFEENAEKLNSEKEFHLNEIRELQELNDHLRTEIENLKATFVSELKTLQSSQDIDVETMETELNNLRKIHETEVSCLKEENSSLRKKVNEVFEQGSNNTDTRSEIISQLHQEIEDLIVKEKNGDSVTWPLDLANLEELFARKFRSEKLLTSSAPDSMESQKHSTEILSDELDNLDEILKERDALRKVNVALHGVVKVFTKYLTNCEEELNNTLINELVKGDRLPKNFSNSFDGDSFCDTSDMNFEEGVKKVHFAPDVSELLTSLHTDLNHDFASNRSVSVLESELNACLERLKNEAAAVLCLTAGKKMDANELKVTAAAQTDLSDDQLRRNEEKIKSLEEGLSSAEIEIDNLTKEISRLTTKINSLESLEAYGEGFNAPLLSGRFQTNAEPQDANELSILHYSDEFCPKCEKLIEEAKKEIEDRQAQVQAADNKLKSLNQFLERQTTERENERLESDRKIEKLQELLKDKERDYMSKYATELSNLQQQNKKLALELEQCQNIRENLETKVKSYQSKIVKSKELTDDLENKISQKLELIRRLEAKLKEKEDEMNQFQKEYQVLLQQLECIPETNIKQLEELSEQHIITAAMIDQVKNEIYEVEKLVISRTRELENIYLPVVSSSIISSPSEDVSVCDRIADHVKITSPSDSDLSSPIHVPINQLSCLHDKLKRLFRAEEAALKKIQDQDMQLNKLSTTLMELELENHTLSENLSKTSAKLSEAKTELNNWQHGHSSTQSEIQLELSRTVESLENEIQYLKRCIDQKDENIRELTSGVRNSEKAREVDLLKAKLEELQSRCDKQAELLSESEKNDRLVNKRLSTMLNERDAEIKQLHQKFSSMSSSAGFSRFNLTDAGTPLKRTRVSFEDISESFNDSDVSRHAAIAEISAVPHYMSMVSEMVSTYIFFGFSYIEEDSSVQRRGRGRNHYSQSLSLKFKYEEAAIIKLCLCIKVTMSFQNMRKYVFEPAPKPDLNESSSTHTIQFNEKLNPEPIISIHQELEIASCKSDSKDSITQKDIFGNRIKTTKRKLTSIQEDDIDDTDCTIPPPEIPVMSTTLEDRQSLEEVEVEYQKNLSDLQTKLQELNQELDSRKEQCAQYESRISSLNDDIQSKLQQIHELTEKQQKLEADLDEKRREISEFKECQRKLENLNQEVVEERAAVQQKCEKYSQSLQQLEHRLTTEQSKSTDLNEELEKSKAEYAALQQKVSYLEAELETVGRELFEAREKVKNLTEISSKMKDAKLQEAGSNKLPNSEHKSSSLRNLTEKVQKEVERAEEMDKNILKSLESDSRGASFIDEFLKISSSLSDHLKRILFKMLQEGPEGLSTEEKNILVQSCGQSELDFIYQAKIKEELEKRLRLQLEIEQKSNKELINDNRKMTLELNRSELLLGYYDERMTFLVSKLDEYRNKAVKVEIELTSERASRKQLEISFESYKREMYERQIQNNKKLDESAERLSMALNENVKLKREIDSLGNALEVLTAELNSVKIITQYHSDSESELSHSLTPLKTKLNDIHEKYSKVKQELEAKKDELRELRSSWNLERANHQKLEHLYSVAMEEKNELQKKLVDMKIKFDDLLEQKEKVDEKLEAVELYEVNRRMARVSKDEGLKKEQELMKSEQVKLERECKRLRENLLKIHDEHKMLYHDWKRICEELKIVFYRMLNAEKNQRCLAFQKIYFIQVLRRCKLEFVTLTQSKLEASRRTHDYLYFSIYNSDLTPKRKFKSIAICLIMMHRIQFLVKRRASSNHTKMVNYLQTNLPGTSIYPWDFPLECPRRPEMLDPLKSIFEQFTNLRDTFVSPEPSKHLKPLTE</sequence>
<gene>
    <name evidence="3" type="ORF">V9T40_012141</name>
</gene>
<organism evidence="3 4">
    <name type="scientific">Parthenolecanium corni</name>
    <dbReference type="NCBI Taxonomy" id="536013"/>
    <lineage>
        <taxon>Eukaryota</taxon>
        <taxon>Metazoa</taxon>
        <taxon>Ecdysozoa</taxon>
        <taxon>Arthropoda</taxon>
        <taxon>Hexapoda</taxon>
        <taxon>Insecta</taxon>
        <taxon>Pterygota</taxon>
        <taxon>Neoptera</taxon>
        <taxon>Paraneoptera</taxon>
        <taxon>Hemiptera</taxon>
        <taxon>Sternorrhyncha</taxon>
        <taxon>Coccoidea</taxon>
        <taxon>Coccidae</taxon>
        <taxon>Parthenolecanium</taxon>
    </lineage>
</organism>
<evidence type="ECO:0000313" key="4">
    <source>
        <dbReference type="Proteomes" id="UP001367676"/>
    </source>
</evidence>
<feature type="coiled-coil region" evidence="1">
    <location>
        <begin position="1874"/>
        <end position="1908"/>
    </location>
</feature>
<feature type="coiled-coil region" evidence="1">
    <location>
        <begin position="832"/>
        <end position="990"/>
    </location>
</feature>
<accession>A0AAN9T7A2</accession>
<feature type="coiled-coil region" evidence="1">
    <location>
        <begin position="753"/>
        <end position="794"/>
    </location>
</feature>
<feature type="coiled-coil region" evidence="1">
    <location>
        <begin position="2039"/>
        <end position="2066"/>
    </location>
</feature>
<keyword evidence="4" id="KW-1185">Reference proteome</keyword>
<feature type="coiled-coil region" evidence="1">
    <location>
        <begin position="94"/>
        <end position="150"/>
    </location>
</feature>
<dbReference type="PANTHER" id="PTHR23159">
    <property type="entry name" value="CENTROSOMAL PROTEIN 2"/>
    <property type="match status" value="1"/>
</dbReference>
<dbReference type="PANTHER" id="PTHR23159:SF31">
    <property type="entry name" value="CENTROSOME-ASSOCIATED PROTEIN CEP250 ISOFORM X1"/>
    <property type="match status" value="1"/>
</dbReference>
<dbReference type="Gene3D" id="1.10.287.1490">
    <property type="match status" value="1"/>
</dbReference>
<feature type="compositionally biased region" description="Basic and acidic residues" evidence="2">
    <location>
        <begin position="1677"/>
        <end position="1695"/>
    </location>
</feature>
<evidence type="ECO:0000313" key="3">
    <source>
        <dbReference type="EMBL" id="KAK7575855.1"/>
    </source>
</evidence>
<dbReference type="Proteomes" id="UP001367676">
    <property type="component" value="Unassembled WGS sequence"/>
</dbReference>
<proteinExistence type="predicted"/>
<feature type="coiled-coil region" evidence="1">
    <location>
        <begin position="424"/>
        <end position="465"/>
    </location>
</feature>
<feature type="coiled-coil region" evidence="1">
    <location>
        <begin position="1934"/>
        <end position="2013"/>
    </location>
</feature>
<comment type="caution">
    <text evidence="3">The sequence shown here is derived from an EMBL/GenBank/DDBJ whole genome shotgun (WGS) entry which is preliminary data.</text>
</comment>
<evidence type="ECO:0000256" key="2">
    <source>
        <dbReference type="SAM" id="MobiDB-lite"/>
    </source>
</evidence>
<feature type="coiled-coil region" evidence="1">
    <location>
        <begin position="1484"/>
        <end position="1644"/>
    </location>
</feature>
<keyword evidence="1" id="KW-0175">Coiled coil</keyword>